<gene>
    <name evidence="1" type="ORF">BCR33DRAFT_714957</name>
</gene>
<reference evidence="1 2" key="1">
    <citation type="submission" date="2016-07" db="EMBL/GenBank/DDBJ databases">
        <title>Pervasive Adenine N6-methylation of Active Genes in Fungi.</title>
        <authorList>
            <consortium name="DOE Joint Genome Institute"/>
            <person name="Mondo S.J."/>
            <person name="Dannebaum R.O."/>
            <person name="Kuo R.C."/>
            <person name="Labutti K."/>
            <person name="Haridas S."/>
            <person name="Kuo A."/>
            <person name="Salamov A."/>
            <person name="Ahrendt S.R."/>
            <person name="Lipzen A."/>
            <person name="Sullivan W."/>
            <person name="Andreopoulos W.B."/>
            <person name="Clum A."/>
            <person name="Lindquist E."/>
            <person name="Daum C."/>
            <person name="Ramamoorthy G.K."/>
            <person name="Gryganskyi A."/>
            <person name="Culley D."/>
            <person name="Magnuson J.K."/>
            <person name="James T.Y."/>
            <person name="O'Malley M.A."/>
            <person name="Stajich J.E."/>
            <person name="Spatafora J.W."/>
            <person name="Visel A."/>
            <person name="Grigoriev I.V."/>
        </authorList>
    </citation>
    <scope>NUCLEOTIDE SEQUENCE [LARGE SCALE GENOMIC DNA]</scope>
    <source>
        <strain evidence="1 2">JEL800</strain>
    </source>
</reference>
<evidence type="ECO:0000313" key="2">
    <source>
        <dbReference type="Proteomes" id="UP000193642"/>
    </source>
</evidence>
<keyword evidence="2" id="KW-1185">Reference proteome</keyword>
<protein>
    <submittedName>
        <fullName evidence="1">Uncharacterized protein</fullName>
    </submittedName>
</protein>
<dbReference type="EMBL" id="MCGO01000013">
    <property type="protein sequence ID" value="ORY47909.1"/>
    <property type="molecule type" value="Genomic_DNA"/>
</dbReference>
<comment type="caution">
    <text evidence="1">The sequence shown here is derived from an EMBL/GenBank/DDBJ whole genome shotgun (WGS) entry which is preliminary data.</text>
</comment>
<evidence type="ECO:0000313" key="1">
    <source>
        <dbReference type="EMBL" id="ORY47909.1"/>
    </source>
</evidence>
<accession>A0A1Y2CLL1</accession>
<dbReference type="AlphaFoldDB" id="A0A1Y2CLL1"/>
<organism evidence="1 2">
    <name type="scientific">Rhizoclosmatium globosum</name>
    <dbReference type="NCBI Taxonomy" id="329046"/>
    <lineage>
        <taxon>Eukaryota</taxon>
        <taxon>Fungi</taxon>
        <taxon>Fungi incertae sedis</taxon>
        <taxon>Chytridiomycota</taxon>
        <taxon>Chytridiomycota incertae sedis</taxon>
        <taxon>Chytridiomycetes</taxon>
        <taxon>Chytridiales</taxon>
        <taxon>Chytriomycetaceae</taxon>
        <taxon>Rhizoclosmatium</taxon>
    </lineage>
</organism>
<sequence>MYTEFEKQRILDQTEKLGRKPGALRQWFCEYEKNKDLPPKPSLRKRITDGRTGLQLKNIIKDNPAMSIRRVVVPSKSTIHRFELQNSLSHSKR</sequence>
<name>A0A1Y2CLL1_9FUNG</name>
<proteinExistence type="predicted"/>
<dbReference type="Proteomes" id="UP000193642">
    <property type="component" value="Unassembled WGS sequence"/>
</dbReference>